<evidence type="ECO:0000313" key="3">
    <source>
        <dbReference type="Proteomes" id="UP000054270"/>
    </source>
</evidence>
<gene>
    <name evidence="2" type="ORF">HYPSUDRAFT_200251</name>
</gene>
<proteinExistence type="predicted"/>
<sequence>MVIQSSFIYSLALLANALVTVIPATNASNRLALFVASDYVGAVFFAIAGIAPTLMVARVTLASNSTSDTEAKTVGISGIQLGEQNPNVQTAEVVGLDAVSEGPAA</sequence>
<keyword evidence="3" id="KW-1185">Reference proteome</keyword>
<keyword evidence="1" id="KW-1133">Transmembrane helix</keyword>
<organism evidence="2 3">
    <name type="scientific">Hypholoma sublateritium (strain FD-334 SS-4)</name>
    <dbReference type="NCBI Taxonomy" id="945553"/>
    <lineage>
        <taxon>Eukaryota</taxon>
        <taxon>Fungi</taxon>
        <taxon>Dikarya</taxon>
        <taxon>Basidiomycota</taxon>
        <taxon>Agaricomycotina</taxon>
        <taxon>Agaricomycetes</taxon>
        <taxon>Agaricomycetidae</taxon>
        <taxon>Agaricales</taxon>
        <taxon>Agaricineae</taxon>
        <taxon>Strophariaceae</taxon>
        <taxon>Hypholoma</taxon>
    </lineage>
</organism>
<reference evidence="3" key="1">
    <citation type="submission" date="2014-04" db="EMBL/GenBank/DDBJ databases">
        <title>Evolutionary Origins and Diversification of the Mycorrhizal Mutualists.</title>
        <authorList>
            <consortium name="DOE Joint Genome Institute"/>
            <consortium name="Mycorrhizal Genomics Consortium"/>
            <person name="Kohler A."/>
            <person name="Kuo A."/>
            <person name="Nagy L.G."/>
            <person name="Floudas D."/>
            <person name="Copeland A."/>
            <person name="Barry K.W."/>
            <person name="Cichocki N."/>
            <person name="Veneault-Fourrey C."/>
            <person name="LaButti K."/>
            <person name="Lindquist E.A."/>
            <person name="Lipzen A."/>
            <person name="Lundell T."/>
            <person name="Morin E."/>
            <person name="Murat C."/>
            <person name="Riley R."/>
            <person name="Ohm R."/>
            <person name="Sun H."/>
            <person name="Tunlid A."/>
            <person name="Henrissat B."/>
            <person name="Grigoriev I.V."/>
            <person name="Hibbett D.S."/>
            <person name="Martin F."/>
        </authorList>
    </citation>
    <scope>NUCLEOTIDE SEQUENCE [LARGE SCALE GENOMIC DNA]</scope>
    <source>
        <strain evidence="3">FD-334 SS-4</strain>
    </source>
</reference>
<dbReference type="AlphaFoldDB" id="A0A0D2P1E0"/>
<name>A0A0D2P1E0_HYPSF</name>
<feature type="transmembrane region" description="Helical" evidence="1">
    <location>
        <begin position="7"/>
        <end position="25"/>
    </location>
</feature>
<dbReference type="EMBL" id="KN817535">
    <property type="protein sequence ID" value="KJA24684.1"/>
    <property type="molecule type" value="Genomic_DNA"/>
</dbReference>
<keyword evidence="1" id="KW-0472">Membrane</keyword>
<accession>A0A0D2P1E0</accession>
<protein>
    <submittedName>
        <fullName evidence="2">Uncharacterized protein</fullName>
    </submittedName>
</protein>
<feature type="transmembrane region" description="Helical" evidence="1">
    <location>
        <begin position="31"/>
        <end position="57"/>
    </location>
</feature>
<evidence type="ECO:0000256" key="1">
    <source>
        <dbReference type="SAM" id="Phobius"/>
    </source>
</evidence>
<keyword evidence="1" id="KW-0812">Transmembrane</keyword>
<evidence type="ECO:0000313" key="2">
    <source>
        <dbReference type="EMBL" id="KJA24684.1"/>
    </source>
</evidence>
<dbReference type="Proteomes" id="UP000054270">
    <property type="component" value="Unassembled WGS sequence"/>
</dbReference>